<dbReference type="InterPro" id="IPR032710">
    <property type="entry name" value="NTF2-like_dom_sf"/>
</dbReference>
<name>A0A4R5BAR6_9ACTN</name>
<reference evidence="2 3" key="1">
    <citation type="submission" date="2019-03" db="EMBL/GenBank/DDBJ databases">
        <title>Draft genome sequences of novel Actinobacteria.</title>
        <authorList>
            <person name="Sahin N."/>
            <person name="Ay H."/>
            <person name="Saygin H."/>
        </authorList>
    </citation>
    <scope>NUCLEOTIDE SEQUENCE [LARGE SCALE GENOMIC DNA]</scope>
    <source>
        <strain evidence="2 3">H3C3</strain>
    </source>
</reference>
<keyword evidence="3" id="KW-1185">Reference proteome</keyword>
<dbReference type="SUPFAM" id="SSF54427">
    <property type="entry name" value="NTF2-like"/>
    <property type="match status" value="1"/>
</dbReference>
<proteinExistence type="predicted"/>
<dbReference type="InterPro" id="IPR006311">
    <property type="entry name" value="TAT_signal"/>
</dbReference>
<dbReference type="InterPro" id="IPR037401">
    <property type="entry name" value="SnoaL-like"/>
</dbReference>
<dbReference type="PROSITE" id="PS51318">
    <property type="entry name" value="TAT"/>
    <property type="match status" value="1"/>
</dbReference>
<accession>A0A4R5BAR6</accession>
<gene>
    <name evidence="2" type="ORF">E1298_23015</name>
</gene>
<dbReference type="EMBL" id="SMKU01000127">
    <property type="protein sequence ID" value="TDD82219.1"/>
    <property type="molecule type" value="Genomic_DNA"/>
</dbReference>
<evidence type="ECO:0000313" key="3">
    <source>
        <dbReference type="Proteomes" id="UP000294513"/>
    </source>
</evidence>
<dbReference type="OrthoDB" id="5176305at2"/>
<feature type="domain" description="SnoaL-like" evidence="1">
    <location>
        <begin position="63"/>
        <end position="164"/>
    </location>
</feature>
<dbReference type="Gene3D" id="3.10.450.50">
    <property type="match status" value="1"/>
</dbReference>
<protein>
    <submittedName>
        <fullName evidence="2">Nuclear transport factor 2 family protein</fullName>
    </submittedName>
</protein>
<evidence type="ECO:0000259" key="1">
    <source>
        <dbReference type="Pfam" id="PF12680"/>
    </source>
</evidence>
<dbReference type="Pfam" id="PF12680">
    <property type="entry name" value="SnoaL_2"/>
    <property type="match status" value="1"/>
</dbReference>
<comment type="caution">
    <text evidence="2">The sequence shown here is derived from an EMBL/GenBank/DDBJ whole genome shotgun (WGS) entry which is preliminary data.</text>
</comment>
<sequence length="198" mass="21506">MSGTSVVPVSEKELLLTEISRANLLRAAGVTAAAAAAAAIAGPEPAAAAPVGKPREHPNVTLIREYYDAYGKGDLQALRTRFFARDILWTIPGHHPLAGAKEGPDEVLAFFEALGRAGFKAETIFLAADGDWVVDLHRGWSTRPKGLDITWALAFRIKDGRIAEAINYPGDQHAADAYFWKVFPLADLPDRLHPRSRN</sequence>
<organism evidence="2 3">
    <name type="scientific">Actinomadura rubrisoli</name>
    <dbReference type="NCBI Taxonomy" id="2530368"/>
    <lineage>
        <taxon>Bacteria</taxon>
        <taxon>Bacillati</taxon>
        <taxon>Actinomycetota</taxon>
        <taxon>Actinomycetes</taxon>
        <taxon>Streptosporangiales</taxon>
        <taxon>Thermomonosporaceae</taxon>
        <taxon>Actinomadura</taxon>
    </lineage>
</organism>
<evidence type="ECO:0000313" key="2">
    <source>
        <dbReference type="EMBL" id="TDD82219.1"/>
    </source>
</evidence>
<dbReference type="AlphaFoldDB" id="A0A4R5BAR6"/>
<dbReference type="Proteomes" id="UP000294513">
    <property type="component" value="Unassembled WGS sequence"/>
</dbReference>